<dbReference type="EMBL" id="CP043875">
    <property type="protein sequence ID" value="WOF17137.1"/>
    <property type="molecule type" value="Genomic_DNA"/>
</dbReference>
<evidence type="ECO:0000259" key="1">
    <source>
        <dbReference type="Pfam" id="PF03724"/>
    </source>
</evidence>
<feature type="domain" description="DUF306" evidence="1">
    <location>
        <begin position="52"/>
        <end position="164"/>
    </location>
</feature>
<dbReference type="InterPro" id="IPR005184">
    <property type="entry name" value="DUF306_Meta_HslJ"/>
</dbReference>
<dbReference type="InterPro" id="IPR038670">
    <property type="entry name" value="HslJ-like_sf"/>
</dbReference>
<keyword evidence="3" id="KW-1185">Reference proteome</keyword>
<dbReference type="PANTHER" id="PTHR35535">
    <property type="entry name" value="HEAT SHOCK PROTEIN HSLJ"/>
    <property type="match status" value="1"/>
</dbReference>
<gene>
    <name evidence="2" type="ORF">F1737_10835</name>
</gene>
<organism evidence="2 3">
    <name type="scientific">Methanochimaera problematica</name>
    <dbReference type="NCBI Taxonomy" id="2609417"/>
    <lineage>
        <taxon>Archaea</taxon>
        <taxon>Methanobacteriati</taxon>
        <taxon>Methanobacteriota</taxon>
        <taxon>Stenosarchaea group</taxon>
        <taxon>Methanomicrobia</taxon>
        <taxon>Methanomicrobiales</taxon>
        <taxon>Methanomicrobiaceae</taxon>
        <taxon>Methanochimaera</taxon>
    </lineage>
</organism>
<dbReference type="AlphaFoldDB" id="A0AA97FDM9"/>
<dbReference type="KEGG" id="mefw:F1737_10835"/>
<name>A0AA97FDM9_9EURY</name>
<dbReference type="Pfam" id="PF03724">
    <property type="entry name" value="META"/>
    <property type="match status" value="2"/>
</dbReference>
<dbReference type="InterPro" id="IPR053147">
    <property type="entry name" value="Hsp_HslJ-like"/>
</dbReference>
<dbReference type="GeneID" id="85230670"/>
<dbReference type="PANTHER" id="PTHR35535:SF1">
    <property type="entry name" value="HEAT SHOCK PROTEIN HSLJ"/>
    <property type="match status" value="1"/>
</dbReference>
<protein>
    <submittedName>
        <fullName evidence="2">META domain-containing protein</fullName>
    </submittedName>
</protein>
<sequence>MNKENFNKFLSFIAITAAFFAVVITPGCISGDQNDNINETPEQTPGIVEQDTIFGHTWVLKSLYDNETEEMLSTGNVSATLVLGEDKKISGNAGCNNFFGEYTLENNSFKTGVLGTTLMACFDEETALVESIFLKNLDKASSIKLAGDKLAILDESGKEILVFEKATLAGSEWELLSMKEGDAIVSIPANTTVSLSFKEGKISGNTGCNNYFANYNTDEISEIEFGLPGSTKMYCDEETMKTESSYLGLLEDVKGYRISGNTLTLTDSEGKTLLNFKRTT</sequence>
<reference evidence="2 3" key="1">
    <citation type="submission" date="2019-09" db="EMBL/GenBank/DDBJ databases">
        <title>The complete genome of Methanoplanus sp. FWC-SCC4.</title>
        <authorList>
            <person name="Chen S.-C."/>
            <person name="Zhou Y.-Z."/>
            <person name="Lai M.-C."/>
        </authorList>
    </citation>
    <scope>NUCLEOTIDE SEQUENCE [LARGE SCALE GENOMIC DNA]</scope>
    <source>
        <strain evidence="2 3">FWC-SCC4</strain>
    </source>
</reference>
<dbReference type="Gene3D" id="2.40.128.270">
    <property type="match status" value="2"/>
</dbReference>
<dbReference type="Proteomes" id="UP001301797">
    <property type="component" value="Chromosome"/>
</dbReference>
<accession>A0AA97FDM9</accession>
<dbReference type="RefSeq" id="WP_317136594.1">
    <property type="nucleotide sequence ID" value="NZ_CP043875.1"/>
</dbReference>
<evidence type="ECO:0000313" key="3">
    <source>
        <dbReference type="Proteomes" id="UP001301797"/>
    </source>
</evidence>
<proteinExistence type="predicted"/>
<feature type="domain" description="DUF306" evidence="1">
    <location>
        <begin position="166"/>
        <end position="277"/>
    </location>
</feature>
<evidence type="ECO:0000313" key="2">
    <source>
        <dbReference type="EMBL" id="WOF17137.1"/>
    </source>
</evidence>